<dbReference type="InterPro" id="IPR005162">
    <property type="entry name" value="Retrotrans_gag_dom"/>
</dbReference>
<evidence type="ECO:0000313" key="3">
    <source>
        <dbReference type="EMBL" id="KAK3019535.1"/>
    </source>
</evidence>
<dbReference type="PANTHER" id="PTHR33240:SF8">
    <property type="entry name" value="OS03G0439900 PROTEIN"/>
    <property type="match status" value="1"/>
</dbReference>
<feature type="compositionally biased region" description="Basic and acidic residues" evidence="1">
    <location>
        <begin position="97"/>
        <end position="130"/>
    </location>
</feature>
<dbReference type="CDD" id="cd00303">
    <property type="entry name" value="retropepsin_like"/>
    <property type="match status" value="1"/>
</dbReference>
<protein>
    <recommendedName>
        <fullName evidence="2">Retrotransposon gag domain-containing protein</fullName>
    </recommendedName>
</protein>
<organism evidence="3 4">
    <name type="scientific">Escallonia herrerae</name>
    <dbReference type="NCBI Taxonomy" id="1293975"/>
    <lineage>
        <taxon>Eukaryota</taxon>
        <taxon>Viridiplantae</taxon>
        <taxon>Streptophyta</taxon>
        <taxon>Embryophyta</taxon>
        <taxon>Tracheophyta</taxon>
        <taxon>Spermatophyta</taxon>
        <taxon>Magnoliopsida</taxon>
        <taxon>eudicotyledons</taxon>
        <taxon>Gunneridae</taxon>
        <taxon>Pentapetalae</taxon>
        <taxon>asterids</taxon>
        <taxon>campanulids</taxon>
        <taxon>Escalloniales</taxon>
        <taxon>Escalloniaceae</taxon>
        <taxon>Escallonia</taxon>
    </lineage>
</organism>
<evidence type="ECO:0000256" key="1">
    <source>
        <dbReference type="SAM" id="MobiDB-lite"/>
    </source>
</evidence>
<dbReference type="AlphaFoldDB" id="A0AA88WA36"/>
<dbReference type="PANTHER" id="PTHR33240">
    <property type="entry name" value="OS08G0508500 PROTEIN"/>
    <property type="match status" value="1"/>
</dbReference>
<feature type="compositionally biased region" description="Basic and acidic residues" evidence="1">
    <location>
        <begin position="352"/>
        <end position="364"/>
    </location>
</feature>
<proteinExistence type="predicted"/>
<reference evidence="3" key="1">
    <citation type="submission" date="2022-12" db="EMBL/GenBank/DDBJ databases">
        <title>Draft genome assemblies for two species of Escallonia (Escalloniales).</title>
        <authorList>
            <person name="Chanderbali A."/>
            <person name="Dervinis C."/>
            <person name="Anghel I."/>
            <person name="Soltis D."/>
            <person name="Soltis P."/>
            <person name="Zapata F."/>
        </authorList>
    </citation>
    <scope>NUCLEOTIDE SEQUENCE</scope>
    <source>
        <strain evidence="3">UCBG64.0493</strain>
        <tissue evidence="3">Leaf</tissue>
    </source>
</reference>
<feature type="domain" description="Retrotransposon gag" evidence="2">
    <location>
        <begin position="212"/>
        <end position="298"/>
    </location>
</feature>
<gene>
    <name evidence="3" type="ORF">RJ639_004323</name>
</gene>
<feature type="region of interest" description="Disordered" evidence="1">
    <location>
        <begin position="333"/>
        <end position="370"/>
    </location>
</feature>
<dbReference type="InterPro" id="IPR036397">
    <property type="entry name" value="RNaseH_sf"/>
</dbReference>
<feature type="region of interest" description="Disordered" evidence="1">
    <location>
        <begin position="444"/>
        <end position="486"/>
    </location>
</feature>
<feature type="region of interest" description="Disordered" evidence="1">
    <location>
        <begin position="97"/>
        <end position="146"/>
    </location>
</feature>
<sequence>MSDAVAIASIPATVISPAVTIAPPSTNTVLPPLQTANVSAPTTTLPVMSNQADLMAVLWAMQQTIERLQAAMDNQPPSEQHVTGTRRQPVKQRLNFHEEAGTSKTPERIQVEDGQSDDERRNPRFRRQEESSYEAHSTRRDSYEHRAERYTNAPVIIGRLFTEEVDHFPTPHNFKMPPCESYDGTGDPMEHLARFTSGMNLHLVPDQIMCRAFPVTLKGAAHVWFQHLAPRSISCWAQLAESFCNNFLTSRIQRKNSSALFRIVQGPRESLKSHYSSFKTEKLLIDNLDSGVTFAAMARGVHPGTPLRFSLNKRPPEHMADLLDRVEKYLRAEEDSMTTTQDEGISGQKRRDRPEGKIPEEPKRSRTTLSKHFTPLTTSREHILNQIKGQDILKWPKPMRMPADRRDAQLYCQFHKDHGHTTKECKVLRREIENIIARGHLKQFVKTESQGGKRGGGQRRQDDSAPKEPPVINIISGGLSAGGTSRSARKAYTRQVNLTQGPAKRPKAPATISFYNTDLEEVLTPHDDALVISLQIDAYVIKRILVDPGSSADILFEEAFSQMKISKERICPVSSPLYGFTGASAPVEGVIPLTVVTGSYPLQATQSIDFLVVKIKSAYNGILRRAGLNKLQAIASTFHLCMKFPTPNGIGVAKGDQAIARKCYMASCKAEEALAIEDQRDEHTFRRVEPTEVTNRTLLQGLKKKLDGAKGLWVGELHKILWAYQTTTRNPTGETPFNLAFGTEALILIEIGLPSLRLLTYDPNMNDEALRCNLDLLDEQRDQAQLRLAAYQQCVARYHDRHIRPLAFRIGDLVLRRVEASNPRDAIGKLSPNWEGPYRVTKYGGPGSYHLEHLDGKSIPRTWNATNLRRYYA</sequence>
<evidence type="ECO:0000313" key="4">
    <source>
        <dbReference type="Proteomes" id="UP001188597"/>
    </source>
</evidence>
<dbReference type="Gene3D" id="3.30.420.10">
    <property type="entry name" value="Ribonuclease H-like superfamily/Ribonuclease H"/>
    <property type="match status" value="1"/>
</dbReference>
<comment type="caution">
    <text evidence="3">The sequence shown here is derived from an EMBL/GenBank/DDBJ whole genome shotgun (WGS) entry which is preliminary data.</text>
</comment>
<keyword evidence="4" id="KW-1185">Reference proteome</keyword>
<feature type="compositionally biased region" description="Basic and acidic residues" evidence="1">
    <location>
        <begin position="136"/>
        <end position="146"/>
    </location>
</feature>
<dbReference type="Proteomes" id="UP001188597">
    <property type="component" value="Unassembled WGS sequence"/>
</dbReference>
<dbReference type="Pfam" id="PF03732">
    <property type="entry name" value="Retrotrans_gag"/>
    <property type="match status" value="1"/>
</dbReference>
<accession>A0AA88WA36</accession>
<dbReference type="GO" id="GO:0003676">
    <property type="term" value="F:nucleic acid binding"/>
    <property type="evidence" value="ECO:0007669"/>
    <property type="project" value="InterPro"/>
</dbReference>
<dbReference type="EMBL" id="JAVXUP010000870">
    <property type="protein sequence ID" value="KAK3019535.1"/>
    <property type="molecule type" value="Genomic_DNA"/>
</dbReference>
<name>A0AA88WA36_9ASTE</name>
<evidence type="ECO:0000259" key="2">
    <source>
        <dbReference type="Pfam" id="PF03732"/>
    </source>
</evidence>